<dbReference type="InterPro" id="IPR018109">
    <property type="entry name" value="Folylpolyglutamate_synth_CS"/>
</dbReference>
<evidence type="ECO:0000256" key="3">
    <source>
        <dbReference type="ARBA" id="ARBA00022490"/>
    </source>
</evidence>
<evidence type="ECO:0000256" key="5">
    <source>
        <dbReference type="ARBA" id="ARBA00022618"/>
    </source>
</evidence>
<name>A0A397PE17_9HYPH</name>
<dbReference type="GO" id="GO:0005524">
    <property type="term" value="F:ATP binding"/>
    <property type="evidence" value="ECO:0007669"/>
    <property type="project" value="UniProtKB-UniRule"/>
</dbReference>
<dbReference type="EMBL" id="QXDF01000002">
    <property type="protein sequence ID" value="RIA47756.1"/>
    <property type="molecule type" value="Genomic_DNA"/>
</dbReference>
<dbReference type="GO" id="GO:0004326">
    <property type="term" value="F:tetrahydrofolylpolyglutamate synthase activity"/>
    <property type="evidence" value="ECO:0007669"/>
    <property type="project" value="InterPro"/>
</dbReference>
<accession>A0A397PE17</accession>
<organism evidence="11 12">
    <name type="scientific">Dichotomicrobium thermohalophilum</name>
    <dbReference type="NCBI Taxonomy" id="933063"/>
    <lineage>
        <taxon>Bacteria</taxon>
        <taxon>Pseudomonadati</taxon>
        <taxon>Pseudomonadota</taxon>
        <taxon>Alphaproteobacteria</taxon>
        <taxon>Hyphomicrobiales</taxon>
        <taxon>Hyphomicrobiaceae</taxon>
        <taxon>Dichotomicrobium</taxon>
    </lineage>
</organism>
<dbReference type="SUPFAM" id="SSF53623">
    <property type="entry name" value="MurD-like peptide ligases, catalytic domain"/>
    <property type="match status" value="1"/>
</dbReference>
<evidence type="ECO:0000256" key="7">
    <source>
        <dbReference type="ARBA" id="ARBA00022840"/>
    </source>
</evidence>
<evidence type="ECO:0000256" key="1">
    <source>
        <dbReference type="ARBA" id="ARBA00004496"/>
    </source>
</evidence>
<keyword evidence="8 9" id="KW-0131">Cell cycle</keyword>
<dbReference type="Gene3D" id="3.40.50.720">
    <property type="entry name" value="NAD(P)-binding Rossmann-like Domain"/>
    <property type="match status" value="1"/>
</dbReference>
<evidence type="ECO:0000256" key="6">
    <source>
        <dbReference type="ARBA" id="ARBA00022741"/>
    </source>
</evidence>
<comment type="subcellular location">
    <subcellularLocation>
        <location evidence="1 9">Cytoplasm</location>
    </subcellularLocation>
</comment>
<dbReference type="OrthoDB" id="9809796at2"/>
<evidence type="ECO:0000259" key="10">
    <source>
        <dbReference type="Pfam" id="PF08245"/>
    </source>
</evidence>
<dbReference type="PROSITE" id="PS01011">
    <property type="entry name" value="FOLYLPOLYGLU_SYNT_1"/>
    <property type="match status" value="1"/>
</dbReference>
<evidence type="ECO:0000313" key="11">
    <source>
        <dbReference type="EMBL" id="RIA47756.1"/>
    </source>
</evidence>
<comment type="catalytic activity">
    <reaction evidence="9">
        <text>UDP-N-acetyl-alpha-D-muramoyl-L-alanine + D-glutamate + ATP = UDP-N-acetyl-alpha-D-muramoyl-L-alanyl-D-glutamate + ADP + phosphate + H(+)</text>
        <dbReference type="Rhea" id="RHEA:16429"/>
        <dbReference type="ChEBI" id="CHEBI:15378"/>
        <dbReference type="ChEBI" id="CHEBI:29986"/>
        <dbReference type="ChEBI" id="CHEBI:30616"/>
        <dbReference type="ChEBI" id="CHEBI:43474"/>
        <dbReference type="ChEBI" id="CHEBI:83898"/>
        <dbReference type="ChEBI" id="CHEBI:83900"/>
        <dbReference type="ChEBI" id="CHEBI:456216"/>
        <dbReference type="EC" id="6.3.2.9"/>
    </reaction>
</comment>
<dbReference type="PANTHER" id="PTHR43692">
    <property type="entry name" value="UDP-N-ACETYLMURAMOYLALANINE--D-GLUTAMATE LIGASE"/>
    <property type="match status" value="1"/>
</dbReference>
<keyword evidence="6 9" id="KW-0547">Nucleotide-binding</keyword>
<evidence type="ECO:0000256" key="8">
    <source>
        <dbReference type="ARBA" id="ARBA00023306"/>
    </source>
</evidence>
<keyword evidence="9" id="KW-0133">Cell shape</keyword>
<reference evidence="11 12" key="1">
    <citation type="submission" date="2018-08" db="EMBL/GenBank/DDBJ databases">
        <title>Genomic Encyclopedia of Archaeal and Bacterial Type Strains, Phase II (KMG-II): from individual species to whole genera.</title>
        <authorList>
            <person name="Goeker M."/>
        </authorList>
    </citation>
    <scope>NUCLEOTIDE SEQUENCE [LARGE SCALE GENOMIC DNA]</scope>
    <source>
        <strain evidence="11 12">DSM 5002</strain>
    </source>
</reference>
<evidence type="ECO:0000256" key="4">
    <source>
        <dbReference type="ARBA" id="ARBA00022598"/>
    </source>
</evidence>
<comment type="pathway">
    <text evidence="2 9">Cell wall biogenesis; peptidoglycan biosynthesis.</text>
</comment>
<dbReference type="InterPro" id="IPR036615">
    <property type="entry name" value="Mur_ligase_C_dom_sf"/>
</dbReference>
<comment type="caution">
    <text evidence="11">The sequence shown here is derived from an EMBL/GenBank/DDBJ whole genome shotgun (WGS) entry which is preliminary data.</text>
</comment>
<dbReference type="HAMAP" id="MF_00639">
    <property type="entry name" value="MurD"/>
    <property type="match status" value="1"/>
</dbReference>
<evidence type="ECO:0000256" key="2">
    <source>
        <dbReference type="ARBA" id="ARBA00004752"/>
    </source>
</evidence>
<proteinExistence type="inferred from homology"/>
<evidence type="ECO:0000256" key="9">
    <source>
        <dbReference type="HAMAP-Rule" id="MF_00639"/>
    </source>
</evidence>
<dbReference type="Pfam" id="PF08245">
    <property type="entry name" value="Mur_ligase_M"/>
    <property type="match status" value="1"/>
</dbReference>
<dbReference type="GO" id="GO:0008764">
    <property type="term" value="F:UDP-N-acetylmuramoylalanine-D-glutamate ligase activity"/>
    <property type="evidence" value="ECO:0007669"/>
    <property type="project" value="UniProtKB-UniRule"/>
</dbReference>
<protein>
    <recommendedName>
        <fullName evidence="9">UDP-N-acetylmuramoylalanine--D-glutamate ligase</fullName>
        <ecNumber evidence="9">6.3.2.9</ecNumber>
    </recommendedName>
    <alternativeName>
        <fullName evidence="9">D-glutamic acid-adding enzyme</fullName>
    </alternativeName>
    <alternativeName>
        <fullName evidence="9">UDP-N-acetylmuramoyl-L-alanyl-D-glutamate synthetase</fullName>
    </alternativeName>
</protein>
<keyword evidence="9" id="KW-0573">Peptidoglycan synthesis</keyword>
<dbReference type="NCBIfam" id="TIGR01087">
    <property type="entry name" value="murD"/>
    <property type="match status" value="1"/>
</dbReference>
<dbReference type="GO" id="GO:0071555">
    <property type="term" value="P:cell wall organization"/>
    <property type="evidence" value="ECO:0007669"/>
    <property type="project" value="UniProtKB-KW"/>
</dbReference>
<keyword evidence="9" id="KW-0961">Cell wall biogenesis/degradation</keyword>
<dbReference type="Gene3D" id="3.40.1190.10">
    <property type="entry name" value="Mur-like, catalytic domain"/>
    <property type="match status" value="1"/>
</dbReference>
<dbReference type="Proteomes" id="UP000266273">
    <property type="component" value="Unassembled WGS sequence"/>
</dbReference>
<dbReference type="PANTHER" id="PTHR43692:SF1">
    <property type="entry name" value="UDP-N-ACETYLMURAMOYLALANINE--D-GLUTAMATE LIGASE"/>
    <property type="match status" value="1"/>
</dbReference>
<keyword evidence="5 9" id="KW-0132">Cell division</keyword>
<dbReference type="InterPro" id="IPR005762">
    <property type="entry name" value="MurD"/>
</dbReference>
<dbReference type="UniPathway" id="UPA00219"/>
<dbReference type="AlphaFoldDB" id="A0A397PE17"/>
<dbReference type="InterPro" id="IPR036565">
    <property type="entry name" value="Mur-like_cat_sf"/>
</dbReference>
<feature type="domain" description="Mur ligase central" evidence="10">
    <location>
        <begin position="119"/>
        <end position="299"/>
    </location>
</feature>
<gene>
    <name evidence="9" type="primary">murD</name>
    <name evidence="11" type="ORF">BXY53_2323</name>
</gene>
<dbReference type="InterPro" id="IPR013221">
    <property type="entry name" value="Mur_ligase_cen"/>
</dbReference>
<comment type="similarity">
    <text evidence="9">Belongs to the MurCDEF family.</text>
</comment>
<dbReference type="GO" id="GO:0051301">
    <property type="term" value="P:cell division"/>
    <property type="evidence" value="ECO:0007669"/>
    <property type="project" value="UniProtKB-KW"/>
</dbReference>
<dbReference type="SUPFAM" id="SSF51984">
    <property type="entry name" value="MurCD N-terminal domain"/>
    <property type="match status" value="1"/>
</dbReference>
<dbReference type="Pfam" id="PF21799">
    <property type="entry name" value="MurD-like_N"/>
    <property type="match status" value="1"/>
</dbReference>
<keyword evidence="4 9" id="KW-0436">Ligase</keyword>
<dbReference type="GO" id="GO:0009252">
    <property type="term" value="P:peptidoglycan biosynthetic process"/>
    <property type="evidence" value="ECO:0007669"/>
    <property type="project" value="UniProtKB-UniRule"/>
</dbReference>
<evidence type="ECO:0000313" key="12">
    <source>
        <dbReference type="Proteomes" id="UP000266273"/>
    </source>
</evidence>
<sequence>MIPITVCADWNVAVFGLGLSGIAAARALALGGAKVVAWDDNEPARAKANEAGVLVALPEEWDWSALNALVLSPGVPLTHPKPHVIVEQARAAGVEVIGDTELFCRERRHQGLPGKVVAITGTNGKSTTSALTAHLLSTAGRDTALGGNIGKAVLDLPPFAAERHYVLEYSSFQIDLTPGLDADVSVLLNVQPDHLDRHGTLENYAAIKARIFNRLGAAQCGVIGVDSDLTRRLAEHWPFAAARKVVSTAHPVSDGVYVHDGLLFEALGGVVEAPISLHGIPALRGAHNWENAAAAYAAARALGLSRETIIEGLRSFPGLAHRMEEVGRLDRVAFINDSKATNADAAARALACFDPIFWIVGGRAKEGGLAGLDAYYPRVAKAYLIGEAAEDFAHQLDGHVGYERCGTLENAVAAASRDALRSAARAPVVLLSPACASYDQFPNFAERGEAFRRLVAAHEGVSMREAIAA</sequence>
<keyword evidence="7 9" id="KW-0067">ATP-binding</keyword>
<dbReference type="Gene3D" id="3.90.190.20">
    <property type="entry name" value="Mur ligase, C-terminal domain"/>
    <property type="match status" value="1"/>
</dbReference>
<dbReference type="RefSeq" id="WP_119062114.1">
    <property type="nucleotide sequence ID" value="NZ_QXDF01000002.1"/>
</dbReference>
<dbReference type="GO" id="GO:0005737">
    <property type="term" value="C:cytoplasm"/>
    <property type="evidence" value="ECO:0007669"/>
    <property type="project" value="UniProtKB-SubCell"/>
</dbReference>
<dbReference type="EC" id="6.3.2.9" evidence="9"/>
<comment type="function">
    <text evidence="9">Cell wall formation. Catalyzes the addition of glutamate to the nucleotide precursor UDP-N-acetylmuramoyl-L-alanine (UMA).</text>
</comment>
<dbReference type="GO" id="GO:0008360">
    <property type="term" value="P:regulation of cell shape"/>
    <property type="evidence" value="ECO:0007669"/>
    <property type="project" value="UniProtKB-KW"/>
</dbReference>
<feature type="binding site" evidence="9">
    <location>
        <begin position="121"/>
        <end position="127"/>
    </location>
    <ligand>
        <name>ATP</name>
        <dbReference type="ChEBI" id="CHEBI:30616"/>
    </ligand>
</feature>
<keyword evidence="12" id="KW-1185">Reference proteome</keyword>
<keyword evidence="3 9" id="KW-0963">Cytoplasm</keyword>
<dbReference type="SUPFAM" id="SSF53244">
    <property type="entry name" value="MurD-like peptide ligases, peptide-binding domain"/>
    <property type="match status" value="1"/>
</dbReference>